<protein>
    <submittedName>
        <fullName evidence="1">30360_t:CDS:1</fullName>
    </submittedName>
</protein>
<sequence length="192" mass="22359">KQKGKDDEISQKISQNLKDNEEVVKTMMENIKKELEGQKEKNQELKEKIALSLDKNESLIKLRLEHLSIEMKNNITQPLKKINNVLLHPRERGKMGNLQLDQLLSLYLPKDRKVYQIEFALKKKRSNGEGLRVDAIVFGVDGKNSLAIDSKFPLENYLMLNKEGISNEEKKEIEKNFKNNLKEHSELPTTYR</sequence>
<evidence type="ECO:0000313" key="1">
    <source>
        <dbReference type="EMBL" id="CAG8840651.1"/>
    </source>
</evidence>
<accession>A0ACA9SK05</accession>
<comment type="caution">
    <text evidence="1">The sequence shown here is derived from an EMBL/GenBank/DDBJ whole genome shotgun (WGS) entry which is preliminary data.</text>
</comment>
<feature type="non-terminal residue" evidence="1">
    <location>
        <position position="192"/>
    </location>
</feature>
<dbReference type="EMBL" id="CAJVQC010127345">
    <property type="protein sequence ID" value="CAG8840651.1"/>
    <property type="molecule type" value="Genomic_DNA"/>
</dbReference>
<keyword evidence="2" id="KW-1185">Reference proteome</keyword>
<feature type="non-terminal residue" evidence="1">
    <location>
        <position position="1"/>
    </location>
</feature>
<name>A0ACA9SK05_9GLOM</name>
<evidence type="ECO:0000313" key="2">
    <source>
        <dbReference type="Proteomes" id="UP000789920"/>
    </source>
</evidence>
<reference evidence="1" key="1">
    <citation type="submission" date="2021-06" db="EMBL/GenBank/DDBJ databases">
        <authorList>
            <person name="Kallberg Y."/>
            <person name="Tangrot J."/>
            <person name="Rosling A."/>
        </authorList>
    </citation>
    <scope>NUCLEOTIDE SEQUENCE</scope>
    <source>
        <strain evidence="1">MA461A</strain>
    </source>
</reference>
<proteinExistence type="predicted"/>
<gene>
    <name evidence="1" type="ORF">RPERSI_LOCUS31517</name>
</gene>
<organism evidence="1 2">
    <name type="scientific">Racocetra persica</name>
    <dbReference type="NCBI Taxonomy" id="160502"/>
    <lineage>
        <taxon>Eukaryota</taxon>
        <taxon>Fungi</taxon>
        <taxon>Fungi incertae sedis</taxon>
        <taxon>Mucoromycota</taxon>
        <taxon>Glomeromycotina</taxon>
        <taxon>Glomeromycetes</taxon>
        <taxon>Diversisporales</taxon>
        <taxon>Gigasporaceae</taxon>
        <taxon>Racocetra</taxon>
    </lineage>
</organism>
<dbReference type="Proteomes" id="UP000789920">
    <property type="component" value="Unassembled WGS sequence"/>
</dbReference>